<evidence type="ECO:0000256" key="4">
    <source>
        <dbReference type="ARBA" id="ARBA00022598"/>
    </source>
</evidence>
<evidence type="ECO:0000256" key="8">
    <source>
        <dbReference type="ARBA" id="ARBA00022759"/>
    </source>
</evidence>
<keyword evidence="13" id="KW-0342">GTP-binding</keyword>
<dbReference type="InterPro" id="IPR004042">
    <property type="entry name" value="Intein_endonuc_central"/>
</dbReference>
<dbReference type="InterPro" id="IPR001233">
    <property type="entry name" value="RtcB"/>
</dbReference>
<evidence type="ECO:0000256" key="14">
    <source>
        <dbReference type="ARBA" id="ARBA00023211"/>
    </source>
</evidence>
<keyword evidence="12" id="KW-0651">Protein splicing</keyword>
<evidence type="ECO:0000256" key="12">
    <source>
        <dbReference type="ARBA" id="ARBA00023000"/>
    </source>
</evidence>
<feature type="domain" description="DOD-type homing endonuclease" evidence="17">
    <location>
        <begin position="255"/>
        <end position="424"/>
    </location>
</feature>
<dbReference type="PROSITE" id="PS50817">
    <property type="entry name" value="INTEIN_N_TER"/>
    <property type="match status" value="1"/>
</dbReference>
<dbReference type="PANTHER" id="PTHR11118">
    <property type="entry name" value="RNA-SPLICING LIGASE RTCB HOMOLOG"/>
    <property type="match status" value="1"/>
</dbReference>
<name>A0A098E6F7_9ZZZZ</name>
<dbReference type="GO" id="GO:0006314">
    <property type="term" value="P:intron homing"/>
    <property type="evidence" value="ECO:0007669"/>
    <property type="project" value="UniProtKB-KW"/>
</dbReference>
<evidence type="ECO:0000256" key="11">
    <source>
        <dbReference type="ARBA" id="ARBA00022886"/>
    </source>
</evidence>
<dbReference type="SUPFAM" id="SSF55608">
    <property type="entry name" value="Homing endonucleases"/>
    <property type="match status" value="1"/>
</dbReference>
<keyword evidence="11" id="KW-0404">Intron homing</keyword>
<evidence type="ECO:0000259" key="17">
    <source>
        <dbReference type="PROSITE" id="PS50819"/>
    </source>
</evidence>
<evidence type="ECO:0000256" key="1">
    <source>
        <dbReference type="ARBA" id="ARBA00001936"/>
    </source>
</evidence>
<dbReference type="GO" id="GO:0046872">
    <property type="term" value="F:metal ion binding"/>
    <property type="evidence" value="ECO:0007669"/>
    <property type="project" value="UniProtKB-KW"/>
</dbReference>
<keyword evidence="5" id="KW-0540">Nuclease</keyword>
<evidence type="ECO:0000256" key="13">
    <source>
        <dbReference type="ARBA" id="ARBA00023134"/>
    </source>
</evidence>
<dbReference type="FunFam" id="3.90.1860.10:FF:000001">
    <property type="entry name" value="tRNA-splicing ligase RtcB homolog"/>
    <property type="match status" value="1"/>
</dbReference>
<dbReference type="GO" id="GO:0005525">
    <property type="term" value="F:GTP binding"/>
    <property type="evidence" value="ECO:0007669"/>
    <property type="project" value="UniProtKB-KW"/>
</dbReference>
<dbReference type="PROSITE" id="PS50819">
    <property type="entry name" value="INTEIN_ENDONUCLEASE"/>
    <property type="match status" value="1"/>
</dbReference>
<reference evidence="18" key="1">
    <citation type="submission" date="2014-09" db="EMBL/GenBank/DDBJ databases">
        <authorList>
            <person name="Probst J Alexander"/>
        </authorList>
    </citation>
    <scope>NUCLEOTIDE SEQUENCE</scope>
</reference>
<proteinExistence type="inferred from homology"/>
<dbReference type="InterPro" id="IPR030934">
    <property type="entry name" value="Intein_C"/>
</dbReference>
<protein>
    <recommendedName>
        <fullName evidence="3">3'-phosphate/5'-hydroxy nucleic acid ligase</fullName>
        <ecNumber evidence="3">6.5.1.8</ecNumber>
    </recommendedName>
</protein>
<evidence type="ECO:0000256" key="16">
    <source>
        <dbReference type="ARBA" id="ARBA00049514"/>
    </source>
</evidence>
<comment type="catalytic activity">
    <reaction evidence="16">
        <text>a 3'-end 2',3'-cyclophospho-ribonucleotide-RNA + a 5'-end dephospho-ribonucleoside-RNA + GTP + H2O = a ribonucleotidyl-ribonucleotide-RNA + GMP + diphosphate + H(+)</text>
        <dbReference type="Rhea" id="RHEA:68080"/>
        <dbReference type="Rhea" id="RHEA-COMP:10464"/>
        <dbReference type="Rhea" id="RHEA-COMP:13936"/>
        <dbReference type="Rhea" id="RHEA-COMP:17355"/>
        <dbReference type="ChEBI" id="CHEBI:15377"/>
        <dbReference type="ChEBI" id="CHEBI:15378"/>
        <dbReference type="ChEBI" id="CHEBI:33019"/>
        <dbReference type="ChEBI" id="CHEBI:37565"/>
        <dbReference type="ChEBI" id="CHEBI:58115"/>
        <dbReference type="ChEBI" id="CHEBI:83064"/>
        <dbReference type="ChEBI" id="CHEBI:138284"/>
        <dbReference type="ChEBI" id="CHEBI:173118"/>
        <dbReference type="EC" id="6.5.1.8"/>
    </reaction>
</comment>
<keyword evidence="10" id="KW-0068">Autocatalytic cleavage</keyword>
<keyword evidence="7" id="KW-0547">Nucleotide-binding</keyword>
<gene>
    <name evidence="18" type="primary">rtcB</name>
    <name evidence="18" type="ORF">MSIBF_A1490011</name>
</gene>
<dbReference type="GO" id="GO:0004519">
    <property type="term" value="F:endonuclease activity"/>
    <property type="evidence" value="ECO:0007669"/>
    <property type="project" value="UniProtKB-KW"/>
</dbReference>
<comment type="similarity">
    <text evidence="2">Belongs to the RtcB family.</text>
</comment>
<dbReference type="GO" id="GO:0003972">
    <property type="term" value="F:RNA ligase (ATP) activity"/>
    <property type="evidence" value="ECO:0007669"/>
    <property type="project" value="TreeGrafter"/>
</dbReference>
<keyword evidence="6" id="KW-0479">Metal-binding</keyword>
<organism evidence="18">
    <name type="scientific">groundwater metagenome</name>
    <dbReference type="NCBI Taxonomy" id="717931"/>
    <lineage>
        <taxon>unclassified sequences</taxon>
        <taxon>metagenomes</taxon>
        <taxon>ecological metagenomes</taxon>
    </lineage>
</organism>
<dbReference type="InterPro" id="IPR027434">
    <property type="entry name" value="Homing_endonucl"/>
</dbReference>
<evidence type="ECO:0000256" key="2">
    <source>
        <dbReference type="ARBA" id="ARBA00008071"/>
    </source>
</evidence>
<dbReference type="InterPro" id="IPR003586">
    <property type="entry name" value="Hint_dom_C"/>
</dbReference>
<comment type="cofactor">
    <cofactor evidence="1">
        <name>Mn(2+)</name>
        <dbReference type="ChEBI" id="CHEBI:29035"/>
    </cofactor>
</comment>
<dbReference type="GO" id="GO:0016539">
    <property type="term" value="P:intein-mediated protein splicing"/>
    <property type="evidence" value="ECO:0007669"/>
    <property type="project" value="InterPro"/>
</dbReference>
<dbReference type="SMART" id="SM00306">
    <property type="entry name" value="HintN"/>
    <property type="match status" value="1"/>
</dbReference>
<dbReference type="NCBIfam" id="TIGR01443">
    <property type="entry name" value="intein_Cterm"/>
    <property type="match status" value="1"/>
</dbReference>
<dbReference type="GO" id="GO:0170057">
    <property type="term" value="F:RNA ligase (GTP) activity"/>
    <property type="evidence" value="ECO:0007669"/>
    <property type="project" value="UniProtKB-EC"/>
</dbReference>
<accession>A0A098E6F7</accession>
<dbReference type="NCBIfam" id="TIGR01445">
    <property type="entry name" value="intein_Nterm"/>
    <property type="match status" value="1"/>
</dbReference>
<keyword evidence="9 18" id="KW-0378">Hydrolase</keyword>
<evidence type="ECO:0000256" key="5">
    <source>
        <dbReference type="ARBA" id="ARBA00022722"/>
    </source>
</evidence>
<dbReference type="CDD" id="cd00081">
    <property type="entry name" value="Hint"/>
    <property type="match status" value="2"/>
</dbReference>
<dbReference type="InterPro" id="IPR036025">
    <property type="entry name" value="RtcB-like_sf"/>
</dbReference>
<evidence type="ECO:0000256" key="15">
    <source>
        <dbReference type="ARBA" id="ARBA00047746"/>
    </source>
</evidence>
<keyword evidence="8" id="KW-0255">Endonuclease</keyword>
<dbReference type="InterPro" id="IPR006142">
    <property type="entry name" value="INTEIN"/>
</dbReference>
<dbReference type="AlphaFoldDB" id="A0A098E6F7"/>
<dbReference type="Pfam" id="PF01139">
    <property type="entry name" value="RtcB"/>
    <property type="match status" value="2"/>
</dbReference>
<evidence type="ECO:0000256" key="7">
    <source>
        <dbReference type="ARBA" id="ARBA00022741"/>
    </source>
</evidence>
<dbReference type="Gene3D" id="3.10.28.10">
    <property type="entry name" value="Homing endonucleases"/>
    <property type="match status" value="1"/>
</dbReference>
<evidence type="ECO:0000256" key="6">
    <source>
        <dbReference type="ARBA" id="ARBA00022723"/>
    </source>
</evidence>
<evidence type="ECO:0000313" key="18">
    <source>
        <dbReference type="EMBL" id="CEG11512.1"/>
    </source>
</evidence>
<comment type="catalytic activity">
    <reaction evidence="15">
        <text>a 3'-end 3'-phospho-ribonucleotide-RNA + a 5'-end dephospho-ribonucleoside-RNA + GTP = a ribonucleotidyl-ribonucleotide-RNA + GMP + diphosphate</text>
        <dbReference type="Rhea" id="RHEA:68076"/>
        <dbReference type="Rhea" id="RHEA-COMP:10463"/>
        <dbReference type="Rhea" id="RHEA-COMP:13936"/>
        <dbReference type="Rhea" id="RHEA-COMP:17355"/>
        <dbReference type="ChEBI" id="CHEBI:33019"/>
        <dbReference type="ChEBI" id="CHEBI:37565"/>
        <dbReference type="ChEBI" id="CHEBI:58115"/>
        <dbReference type="ChEBI" id="CHEBI:83062"/>
        <dbReference type="ChEBI" id="CHEBI:138284"/>
        <dbReference type="ChEBI" id="CHEBI:173118"/>
        <dbReference type="EC" id="6.5.1.8"/>
    </reaction>
</comment>
<dbReference type="Gene3D" id="2.170.16.10">
    <property type="entry name" value="Hedgehog/Intein (Hint) domain"/>
    <property type="match status" value="2"/>
</dbReference>
<dbReference type="InterPro" id="IPR003587">
    <property type="entry name" value="Hint_dom_N"/>
</dbReference>
<evidence type="ECO:0000256" key="3">
    <source>
        <dbReference type="ARBA" id="ARBA00012726"/>
    </source>
</evidence>
<dbReference type="InterPro" id="IPR036844">
    <property type="entry name" value="Hint_dom_sf"/>
</dbReference>
<dbReference type="SUPFAM" id="SSF103365">
    <property type="entry name" value="Hypothetical protein PH1602"/>
    <property type="match status" value="2"/>
</dbReference>
<keyword evidence="14" id="KW-0464">Manganese</keyword>
<dbReference type="PRINTS" id="PR00379">
    <property type="entry name" value="INTEIN"/>
</dbReference>
<dbReference type="GO" id="GO:0006396">
    <property type="term" value="P:RNA processing"/>
    <property type="evidence" value="ECO:0007669"/>
    <property type="project" value="InterPro"/>
</dbReference>
<dbReference type="GO" id="GO:0016787">
    <property type="term" value="F:hydrolase activity"/>
    <property type="evidence" value="ECO:0007669"/>
    <property type="project" value="UniProtKB-KW"/>
</dbReference>
<dbReference type="SMART" id="SM00305">
    <property type="entry name" value="HintC"/>
    <property type="match status" value="1"/>
</dbReference>
<dbReference type="EC" id="6.5.1.8" evidence="3"/>
<keyword evidence="4 18" id="KW-0436">Ligase</keyword>
<dbReference type="EMBL" id="CCXY01000056">
    <property type="protein sequence ID" value="CEG11512.1"/>
    <property type="molecule type" value="Genomic_DNA"/>
</dbReference>
<dbReference type="PROSITE" id="PS50818">
    <property type="entry name" value="INTEIN_C_TER"/>
    <property type="match status" value="1"/>
</dbReference>
<dbReference type="Gene3D" id="3.90.1860.10">
    <property type="entry name" value="tRNA-splicing ligase RtcB"/>
    <property type="match status" value="2"/>
</dbReference>
<evidence type="ECO:0000256" key="10">
    <source>
        <dbReference type="ARBA" id="ARBA00022813"/>
    </source>
</evidence>
<dbReference type="SUPFAM" id="SSF51294">
    <property type="entry name" value="Hedgehog/intein (Hint) domain"/>
    <property type="match status" value="1"/>
</dbReference>
<dbReference type="PANTHER" id="PTHR11118:SF1">
    <property type="entry name" value="RNA-SPLICING LIGASE RTCB HOMOLOG"/>
    <property type="match status" value="1"/>
</dbReference>
<dbReference type="InterPro" id="IPR006141">
    <property type="entry name" value="Intein_N"/>
</dbReference>
<sequence>MSVRQIKQIRKGVWEIENKPVPIKIYGTEKIINAMEEDVIIQARNVSLLPGIVKASLVMPDGHKGYGFPIGGVAAFDMEKGIVSPGGVGYDINCLSGDTNILCEHGYYVKIKDFEENWEKKSLLCYDLSKGYSEVTSIKNFIKFKPKNSVYKIITKSREEITATEDHPFWTPKGMLNVRDLKIGDKLGMEHFKGVHYEEPSDEEILNENKIKENLIFLGKTFQENTMQQVMTQLKKIKILPLKYNSIQISYLLKIFGFVLGDGCIYFQNKKGKIIVEFYGKPEDLQEIREDILKLGFTSSKIYSRKKQCKIKTEYKDYEFENRKHSIKVVSSSFAALLFSLGVPADKKIAREYQIPSWILKSRLWQKRLFLASLFGAKMSSPKVNNKGYNFDTPCFSIIKSKKFEKNGRQFMYQIVDMLSNFGIKTQKIGKRKEGKFLRFKIMVSNNTENLINFYETVNFEYNKDKRNKSNGVIQYLKFKNTVIKEREEKAKEAGKLYENGKNPSEMKGSPRIPLNFETYCEYKKGITDDGKEEYVWDEVVKIEKVNFNDYVYDFTVEHKDHNFIANKFIVSNCGVRLLATPLTEQDIKPRLKILIDKLYKNIPSGVGEGGILKLGIDKIDEVGRLGAKWAIENGYGIKRDLNFTEENGCIDDTDTCKVSQRAKTRGRDQLGTLGSGNHFLEIQKVEEIYNEDIANRFGLFKGQITVMVHCGSRGYGHQICDDYIKILLSATKKYRINLSDSELVCAPLNSKEGNDYIKAMHCGVNYAFCNREMITHLIRETFENLKFNVEMKLMYDVCHNIAKFERHKVDGEEKLLCVHRKGATRAFATGRDEIPESYRNVGQPVIVPGSMGTSSYVLVGTERAMEETFGSVCHGAGRVMSRAGGIRTWRGEDIIKEMERKGQVIKSKSPKVLAEEHPSVYKDIDEVVKSVELAGLSKLVAKVVPLGIIKG</sequence>
<evidence type="ECO:0000256" key="9">
    <source>
        <dbReference type="ARBA" id="ARBA00022801"/>
    </source>
</evidence>